<keyword evidence="8" id="KW-0328">Glycosyltransferase</keyword>
<evidence type="ECO:0000256" key="2">
    <source>
        <dbReference type="ARBA" id="ARBA00004752"/>
    </source>
</evidence>
<keyword evidence="11" id="KW-0133">Cell shape</keyword>
<keyword evidence="14" id="KW-0511">Multifunctional enzyme</keyword>
<comment type="pathway">
    <text evidence="2">Cell wall biogenesis; peptidoglycan biosynthesis.</text>
</comment>
<evidence type="ECO:0000256" key="14">
    <source>
        <dbReference type="ARBA" id="ARBA00023268"/>
    </source>
</evidence>
<evidence type="ECO:0000259" key="20">
    <source>
        <dbReference type="Pfam" id="PF00912"/>
    </source>
</evidence>
<dbReference type="GO" id="GO:0005886">
    <property type="term" value="C:plasma membrane"/>
    <property type="evidence" value="ECO:0007669"/>
    <property type="project" value="UniProtKB-SubCell"/>
</dbReference>
<protein>
    <submittedName>
        <fullName evidence="21">Penicillin-binding protein 1A</fullName>
    </submittedName>
</protein>
<feature type="domain" description="Glycosyl transferase family 51" evidence="20">
    <location>
        <begin position="70"/>
        <end position="254"/>
    </location>
</feature>
<evidence type="ECO:0000256" key="16">
    <source>
        <dbReference type="ARBA" id="ARBA00034000"/>
    </source>
</evidence>
<keyword evidence="13 18" id="KW-0472">Membrane</keyword>
<dbReference type="OrthoDB" id="9766909at2"/>
<evidence type="ECO:0000259" key="19">
    <source>
        <dbReference type="Pfam" id="PF00905"/>
    </source>
</evidence>
<dbReference type="SUPFAM" id="SSF56601">
    <property type="entry name" value="beta-lactamase/transpeptidase-like"/>
    <property type="match status" value="1"/>
</dbReference>
<evidence type="ECO:0000256" key="13">
    <source>
        <dbReference type="ARBA" id="ARBA00023136"/>
    </source>
</evidence>
<evidence type="ECO:0000313" key="21">
    <source>
        <dbReference type="EMBL" id="SEI77185.1"/>
    </source>
</evidence>
<keyword evidence="15" id="KW-0961">Cell wall biogenesis/degradation</keyword>
<feature type="transmembrane region" description="Helical" evidence="18">
    <location>
        <begin position="21"/>
        <end position="42"/>
    </location>
</feature>
<dbReference type="Proteomes" id="UP000199532">
    <property type="component" value="Unassembled WGS sequence"/>
</dbReference>
<name>A0A1H6TLS6_9BACT</name>
<gene>
    <name evidence="21" type="ORF">SAMN04487995_2127</name>
</gene>
<dbReference type="InterPro" id="IPR023346">
    <property type="entry name" value="Lysozyme-like_dom_sf"/>
</dbReference>
<dbReference type="GO" id="GO:0030288">
    <property type="term" value="C:outer membrane-bounded periplasmic space"/>
    <property type="evidence" value="ECO:0007669"/>
    <property type="project" value="TreeGrafter"/>
</dbReference>
<evidence type="ECO:0000256" key="7">
    <source>
        <dbReference type="ARBA" id="ARBA00022670"/>
    </source>
</evidence>
<evidence type="ECO:0000256" key="17">
    <source>
        <dbReference type="ARBA" id="ARBA00049902"/>
    </source>
</evidence>
<dbReference type="InterPro" id="IPR050396">
    <property type="entry name" value="Glycosyltr_51/Transpeptidase"/>
</dbReference>
<feature type="domain" description="Penicillin-binding protein transpeptidase" evidence="19">
    <location>
        <begin position="434"/>
        <end position="676"/>
    </location>
</feature>
<dbReference type="GO" id="GO:0009002">
    <property type="term" value="F:serine-type D-Ala-D-Ala carboxypeptidase activity"/>
    <property type="evidence" value="ECO:0007669"/>
    <property type="project" value="UniProtKB-EC"/>
</dbReference>
<comment type="catalytic activity">
    <reaction evidence="17">
        <text>[GlcNAc-(1-&gt;4)-Mur2Ac(oyl-L-Ala-gamma-D-Glu-L-Lys-D-Ala-D-Ala)](n)-di-trans,octa-cis-undecaprenyl diphosphate + beta-D-GlcNAc-(1-&gt;4)-Mur2Ac(oyl-L-Ala-gamma-D-Glu-L-Lys-D-Ala-D-Ala)-di-trans,octa-cis-undecaprenyl diphosphate = [GlcNAc-(1-&gt;4)-Mur2Ac(oyl-L-Ala-gamma-D-Glu-L-Lys-D-Ala-D-Ala)](n+1)-di-trans,octa-cis-undecaprenyl diphosphate + di-trans,octa-cis-undecaprenyl diphosphate + H(+)</text>
        <dbReference type="Rhea" id="RHEA:23708"/>
        <dbReference type="Rhea" id="RHEA-COMP:9602"/>
        <dbReference type="Rhea" id="RHEA-COMP:9603"/>
        <dbReference type="ChEBI" id="CHEBI:15378"/>
        <dbReference type="ChEBI" id="CHEBI:58405"/>
        <dbReference type="ChEBI" id="CHEBI:60033"/>
        <dbReference type="ChEBI" id="CHEBI:78435"/>
        <dbReference type="EC" id="2.4.99.28"/>
    </reaction>
</comment>
<dbReference type="PANTHER" id="PTHR32282">
    <property type="entry name" value="BINDING PROTEIN TRANSPEPTIDASE, PUTATIVE-RELATED"/>
    <property type="match status" value="1"/>
</dbReference>
<evidence type="ECO:0000256" key="1">
    <source>
        <dbReference type="ARBA" id="ARBA00004236"/>
    </source>
</evidence>
<evidence type="ECO:0000256" key="15">
    <source>
        <dbReference type="ARBA" id="ARBA00023316"/>
    </source>
</evidence>
<keyword evidence="7" id="KW-0645">Protease</keyword>
<dbReference type="EMBL" id="FNXY01000003">
    <property type="protein sequence ID" value="SEI77185.1"/>
    <property type="molecule type" value="Genomic_DNA"/>
</dbReference>
<dbReference type="Gene3D" id="3.40.710.10">
    <property type="entry name" value="DD-peptidase/beta-lactamase superfamily"/>
    <property type="match status" value="2"/>
</dbReference>
<evidence type="ECO:0000256" key="6">
    <source>
        <dbReference type="ARBA" id="ARBA00022645"/>
    </source>
</evidence>
<keyword evidence="5" id="KW-1003">Cell membrane</keyword>
<dbReference type="InterPro" id="IPR012338">
    <property type="entry name" value="Beta-lactam/transpept-like"/>
</dbReference>
<dbReference type="GO" id="GO:0071555">
    <property type="term" value="P:cell wall organization"/>
    <property type="evidence" value="ECO:0007669"/>
    <property type="project" value="UniProtKB-KW"/>
</dbReference>
<keyword evidence="12" id="KW-0573">Peptidoglycan synthesis</keyword>
<dbReference type="Gene3D" id="1.10.3810.10">
    <property type="entry name" value="Biosynthetic peptidoglycan transglycosylase-like"/>
    <property type="match status" value="1"/>
</dbReference>
<dbReference type="GO" id="GO:0009252">
    <property type="term" value="P:peptidoglycan biosynthetic process"/>
    <property type="evidence" value="ECO:0007669"/>
    <property type="project" value="UniProtKB-KW"/>
</dbReference>
<dbReference type="RefSeq" id="WP_090335135.1">
    <property type="nucleotide sequence ID" value="NZ_FNXY01000003.1"/>
</dbReference>
<evidence type="ECO:0000313" key="22">
    <source>
        <dbReference type="Proteomes" id="UP000199532"/>
    </source>
</evidence>
<evidence type="ECO:0000256" key="18">
    <source>
        <dbReference type="SAM" id="Phobius"/>
    </source>
</evidence>
<evidence type="ECO:0000256" key="4">
    <source>
        <dbReference type="ARBA" id="ARBA00007739"/>
    </source>
</evidence>
<comment type="subcellular location">
    <subcellularLocation>
        <location evidence="1">Cell membrane</location>
    </subcellularLocation>
</comment>
<organism evidence="21 22">
    <name type="scientific">Dyadobacter koreensis</name>
    <dbReference type="NCBI Taxonomy" id="408657"/>
    <lineage>
        <taxon>Bacteria</taxon>
        <taxon>Pseudomonadati</taxon>
        <taxon>Bacteroidota</taxon>
        <taxon>Cytophagia</taxon>
        <taxon>Cytophagales</taxon>
        <taxon>Spirosomataceae</taxon>
        <taxon>Dyadobacter</taxon>
    </lineage>
</organism>
<evidence type="ECO:0000256" key="9">
    <source>
        <dbReference type="ARBA" id="ARBA00022679"/>
    </source>
</evidence>
<evidence type="ECO:0000256" key="8">
    <source>
        <dbReference type="ARBA" id="ARBA00022676"/>
    </source>
</evidence>
<dbReference type="InterPro" id="IPR001460">
    <property type="entry name" value="PCN-bd_Tpept"/>
</dbReference>
<evidence type="ECO:0000256" key="5">
    <source>
        <dbReference type="ARBA" id="ARBA00022475"/>
    </source>
</evidence>
<dbReference type="Pfam" id="PF00905">
    <property type="entry name" value="Transpeptidase"/>
    <property type="match status" value="1"/>
</dbReference>
<dbReference type="PANTHER" id="PTHR32282:SF11">
    <property type="entry name" value="PENICILLIN-BINDING PROTEIN 1B"/>
    <property type="match status" value="1"/>
</dbReference>
<dbReference type="AlphaFoldDB" id="A0A1H6TLS6"/>
<keyword evidence="9" id="KW-0808">Transferase</keyword>
<evidence type="ECO:0000256" key="3">
    <source>
        <dbReference type="ARBA" id="ARBA00007090"/>
    </source>
</evidence>
<reference evidence="21 22" key="1">
    <citation type="submission" date="2016-10" db="EMBL/GenBank/DDBJ databases">
        <authorList>
            <person name="de Groot N.N."/>
        </authorList>
    </citation>
    <scope>NUCLEOTIDE SEQUENCE [LARGE SCALE GENOMIC DNA]</scope>
    <source>
        <strain evidence="21 22">DSM 19938</strain>
    </source>
</reference>
<keyword evidence="6" id="KW-0121">Carboxypeptidase</keyword>
<dbReference type="InterPro" id="IPR001264">
    <property type="entry name" value="Glyco_trans_51"/>
</dbReference>
<dbReference type="SUPFAM" id="SSF53955">
    <property type="entry name" value="Lysozyme-like"/>
    <property type="match status" value="1"/>
</dbReference>
<comment type="catalytic activity">
    <reaction evidence="16">
        <text>Preferential cleavage: (Ac)2-L-Lys-D-Ala-|-D-Ala. Also transpeptidation of peptidyl-alanyl moieties that are N-acyl substituents of D-alanine.</text>
        <dbReference type="EC" id="3.4.16.4"/>
    </reaction>
</comment>
<evidence type="ECO:0000256" key="10">
    <source>
        <dbReference type="ARBA" id="ARBA00022801"/>
    </source>
</evidence>
<dbReference type="GO" id="GO:0008955">
    <property type="term" value="F:peptidoglycan glycosyltransferase activity"/>
    <property type="evidence" value="ECO:0007669"/>
    <property type="project" value="UniProtKB-EC"/>
</dbReference>
<accession>A0A1H6TLS6</accession>
<evidence type="ECO:0000256" key="12">
    <source>
        <dbReference type="ARBA" id="ARBA00022984"/>
    </source>
</evidence>
<evidence type="ECO:0000256" key="11">
    <source>
        <dbReference type="ARBA" id="ARBA00022960"/>
    </source>
</evidence>
<proteinExistence type="inferred from homology"/>
<dbReference type="GO" id="GO:0006508">
    <property type="term" value="P:proteolysis"/>
    <property type="evidence" value="ECO:0007669"/>
    <property type="project" value="UniProtKB-KW"/>
</dbReference>
<dbReference type="Pfam" id="PF00912">
    <property type="entry name" value="Transgly"/>
    <property type="match status" value="1"/>
</dbReference>
<keyword evidence="18" id="KW-1133">Transmembrane helix</keyword>
<sequence length="765" mass="86458">MIELQPGKYRRSIVRVYRFAAIGLGLFIFYIVAVSLNIFWLFGGMPDLKTLENPKSELASELISEDGKSLGKYFFENRTPIEFDQISPNLIEALVATEDARFVNHSGIDPRSLARVFKGVVSGNSSSGGGSTLTQQVAKNLFETRSEKYEGLLGKIPLVRTVIAKTKEWILSVVLERKYTKREIMMMYLNTVSFGNNTYGIKVASKTYFDKDAWDLSVSEAALLVGMLQNPTLYNPLRFPTNALNRRNTVLAQMVKYNYLPVDKFEILKDKSLGMKFNVDGHNTGLAPYFRESMRGYLKAWVKRYNEENGMDLDLYTSGLRIYTTIDSRMQRYQEDALNEHMRTQQKLFDAHWKDRNPWATPDGKEIPGFIEKAVRALPYFNVLKKEVGEKEAWKVMRRPYKMKVFSYDGEKEMVMSPIDSLRYYKRFLHAGMMSMDPRNGQIKAWVGGVNFKYFKYDHVKQGARQPGSTFKPFVYLSALDKSFLTPCSRIVDAPVHFGLSDGVPGGWTPHNSGNKFSYRPLSLRQALGKSVNSVSANIIKMVKPNTVVEYAHKLGITSKLNPKPSLCLGISSVTVFEMVNAYCAFANGGHRTEAMTILRIEDRYGNVLQQFYQKQNQELSENMAYSMLYLMRGAVEDGGGTASRLRTYGVTEGNEIAAKTGTSQNYSDGWFMGMTQHLVSGIWVGGEDMSIHFRTMQLGQGGHVAMPAWGLYMKKVYDDPTLVQYRKGPFNKPENFVLDCGGVASDSADTYVPPSRSDDEGALF</sequence>
<dbReference type="GO" id="GO:0008360">
    <property type="term" value="P:regulation of cell shape"/>
    <property type="evidence" value="ECO:0007669"/>
    <property type="project" value="UniProtKB-KW"/>
</dbReference>
<dbReference type="STRING" id="408657.SAMN04487995_2127"/>
<keyword evidence="22" id="KW-1185">Reference proteome</keyword>
<dbReference type="InterPro" id="IPR036950">
    <property type="entry name" value="PBP_transglycosylase"/>
</dbReference>
<dbReference type="GO" id="GO:0008658">
    <property type="term" value="F:penicillin binding"/>
    <property type="evidence" value="ECO:0007669"/>
    <property type="project" value="InterPro"/>
</dbReference>
<comment type="similarity">
    <text evidence="3">In the C-terminal section; belongs to the transpeptidase family.</text>
</comment>
<comment type="similarity">
    <text evidence="4">In the N-terminal section; belongs to the glycosyltransferase 51 family.</text>
</comment>
<keyword evidence="10" id="KW-0378">Hydrolase</keyword>
<keyword evidence="18" id="KW-0812">Transmembrane</keyword>